<reference evidence="3" key="1">
    <citation type="submission" date="2020-05" db="EMBL/GenBank/DDBJ databases">
        <title>WGS assembly of Panicum virgatum.</title>
        <authorList>
            <person name="Lovell J.T."/>
            <person name="Jenkins J."/>
            <person name="Shu S."/>
            <person name="Juenger T.E."/>
            <person name="Schmutz J."/>
        </authorList>
    </citation>
    <scope>NUCLEOTIDE SEQUENCE</scope>
    <source>
        <strain evidence="3">AP13</strain>
    </source>
</reference>
<organism evidence="3 4">
    <name type="scientific">Panicum virgatum</name>
    <name type="common">Blackwell switchgrass</name>
    <dbReference type="NCBI Taxonomy" id="38727"/>
    <lineage>
        <taxon>Eukaryota</taxon>
        <taxon>Viridiplantae</taxon>
        <taxon>Streptophyta</taxon>
        <taxon>Embryophyta</taxon>
        <taxon>Tracheophyta</taxon>
        <taxon>Spermatophyta</taxon>
        <taxon>Magnoliopsida</taxon>
        <taxon>Liliopsida</taxon>
        <taxon>Poales</taxon>
        <taxon>Poaceae</taxon>
        <taxon>PACMAD clade</taxon>
        <taxon>Panicoideae</taxon>
        <taxon>Panicodae</taxon>
        <taxon>Paniceae</taxon>
        <taxon>Panicinae</taxon>
        <taxon>Panicum</taxon>
        <taxon>Panicum sect. Hiantes</taxon>
    </lineage>
</organism>
<name>A0A8T0SYX8_PANVG</name>
<evidence type="ECO:0000313" key="3">
    <source>
        <dbReference type="EMBL" id="KAG2604040.1"/>
    </source>
</evidence>
<dbReference type="Proteomes" id="UP000823388">
    <property type="component" value="Chromosome 4N"/>
</dbReference>
<dbReference type="Gene3D" id="3.40.50.2060">
    <property type="match status" value="1"/>
</dbReference>
<dbReference type="PIRSF" id="PIRSF005715">
    <property type="entry name" value="VPS45_Sec1"/>
    <property type="match status" value="1"/>
</dbReference>
<accession>A0A8T0SYX8</accession>
<proteinExistence type="inferred from homology"/>
<dbReference type="InterPro" id="IPR027482">
    <property type="entry name" value="Sec1-like_dom2"/>
</dbReference>
<comment type="caution">
    <text evidence="3">The sequence shown here is derived from an EMBL/GenBank/DDBJ whole genome shotgun (WGS) entry which is preliminary data.</text>
</comment>
<dbReference type="Gene3D" id="1.25.40.60">
    <property type="match status" value="1"/>
</dbReference>
<dbReference type="GO" id="GO:0016192">
    <property type="term" value="P:vesicle-mediated transport"/>
    <property type="evidence" value="ECO:0007669"/>
    <property type="project" value="InterPro"/>
</dbReference>
<feature type="region of interest" description="Disordered" evidence="2">
    <location>
        <begin position="642"/>
        <end position="703"/>
    </location>
</feature>
<dbReference type="Gene3D" id="3.40.50.1910">
    <property type="match status" value="1"/>
</dbReference>
<feature type="compositionally biased region" description="Low complexity" evidence="2">
    <location>
        <begin position="687"/>
        <end position="703"/>
    </location>
</feature>
<dbReference type="PANTHER" id="PTHR11679">
    <property type="entry name" value="VESICLE PROTEIN SORTING-ASSOCIATED"/>
    <property type="match status" value="1"/>
</dbReference>
<gene>
    <name evidence="3" type="ORF">PVAP13_4NG033300</name>
</gene>
<dbReference type="SUPFAM" id="SSF56815">
    <property type="entry name" value="Sec1/munc18-like (SM) proteins"/>
    <property type="match status" value="1"/>
</dbReference>
<dbReference type="Gene3D" id="3.90.830.10">
    <property type="entry name" value="Syntaxin Binding Protein 1, Chain A, domain 2"/>
    <property type="match status" value="1"/>
</dbReference>
<dbReference type="Pfam" id="PF00995">
    <property type="entry name" value="Sec1"/>
    <property type="match status" value="1"/>
</dbReference>
<dbReference type="InterPro" id="IPR043154">
    <property type="entry name" value="Sec-1-like_dom1"/>
</dbReference>
<evidence type="ECO:0000256" key="2">
    <source>
        <dbReference type="SAM" id="MobiDB-lite"/>
    </source>
</evidence>
<sequence length="768" mass="86294">MQRSCNSSCAPMASSLQRLWASSPSSPPQRRSRRAPRAACSLPPSLLPSPPRAGMRARTYHAPTALVAIPGRLNQDNRLVWERQEAEEEGAGGGGAEVVDRIGSDRFGVVGSEMSMDFGAPADDPKAFRNICRDRILKDLLKPDKDKETKSSWKVLIMDKFTVKIMGYACKMAEITDAGISLVEDLFKRREPMPSMDAIYFLQPLKENVIMLLSDMSGRCPLYRKAYIFFSSPIPKELVSYIKNDSSVIPRIGALREMNLEFFTIDMQGFVTDHDTALTDLYGPSEHNSKTFNDTISTMSTRIATAFASLKEFPCVRYRAPKGDASATTKFDMVPKWLATAVWDIVSKYKSTIPEFPQKETCELLIVDRPIDQIAPVIHEWTYDAMCHDLLEMDGTKYIYEVSKAGSEPEQKEAVLEDHDPLWLELRHAHIADASERLYEKMNNFVSKNKAAQLHSRDGGEISTRDLQKIVQALPQYSDQVEKLTLHIEIAGKINRFIREYGLRDIGQLEQDLVFGDAGAKEVISILRSKQDMSPENKLRLLIIYAIVYPEKFEGDKGEKLMQLAKLPHDDMDVIKCLRYLEGVDTKKSSRTSTFSLKFDAQKKKNAARVEKQDGEETWALSRFFPLIEELIEKMSKGELPLKEYPSMSEPSSAPQGATQTASTAGPPQNPQPMSMRSRRTPQWAKSRNSGDSQSSDSSVLRHSSGEFKRLGNRIFVFMIGGATRSELRTVHKLTMKMKREIVLGSSSIDDPPQFISKLKSIGSAANK</sequence>
<evidence type="ECO:0000313" key="4">
    <source>
        <dbReference type="Proteomes" id="UP000823388"/>
    </source>
</evidence>
<feature type="region of interest" description="Disordered" evidence="2">
    <location>
        <begin position="16"/>
        <end position="54"/>
    </location>
</feature>
<evidence type="ECO:0000256" key="1">
    <source>
        <dbReference type="ARBA" id="ARBA00009884"/>
    </source>
</evidence>
<comment type="similarity">
    <text evidence="1">Belongs to the STXBP/unc-18/SEC1 family.</text>
</comment>
<keyword evidence="4" id="KW-1185">Reference proteome</keyword>
<dbReference type="InterPro" id="IPR036045">
    <property type="entry name" value="Sec1-like_sf"/>
</dbReference>
<dbReference type="AlphaFoldDB" id="A0A8T0SYX8"/>
<dbReference type="InterPro" id="IPR001619">
    <property type="entry name" value="Sec1-like"/>
</dbReference>
<protein>
    <submittedName>
        <fullName evidence="3">Uncharacterized protein</fullName>
    </submittedName>
</protein>
<dbReference type="EMBL" id="CM029044">
    <property type="protein sequence ID" value="KAG2604040.1"/>
    <property type="molecule type" value="Genomic_DNA"/>
</dbReference>
<feature type="compositionally biased region" description="Polar residues" evidence="2">
    <location>
        <begin position="649"/>
        <end position="675"/>
    </location>
</feature>
<dbReference type="InterPro" id="IPR043127">
    <property type="entry name" value="Sec-1-like_dom3a"/>
</dbReference>